<dbReference type="Proteomes" id="UP000193467">
    <property type="component" value="Unassembled WGS sequence"/>
</dbReference>
<name>A0A1Y2DEJ2_9BASI</name>
<dbReference type="AlphaFoldDB" id="A0A1Y2DEJ2"/>
<feature type="compositionally biased region" description="Low complexity" evidence="2">
    <location>
        <begin position="332"/>
        <end position="353"/>
    </location>
</feature>
<dbReference type="Gene3D" id="3.40.50.1110">
    <property type="entry name" value="SGNH hydrolase"/>
    <property type="match status" value="1"/>
</dbReference>
<proteinExistence type="predicted"/>
<dbReference type="InterPro" id="IPR051058">
    <property type="entry name" value="GDSL_Est/Lipase"/>
</dbReference>
<dbReference type="InterPro" id="IPR036514">
    <property type="entry name" value="SGNH_hydro_sf"/>
</dbReference>
<dbReference type="PANTHER" id="PTHR45648:SF22">
    <property type="entry name" value="GDSL LIPASE_ACYLHYDROLASE FAMILY PROTEIN (AFU_ORTHOLOGUE AFUA_4G14700)"/>
    <property type="match status" value="1"/>
</dbReference>
<dbReference type="GO" id="GO:0016788">
    <property type="term" value="F:hydrolase activity, acting on ester bonds"/>
    <property type="evidence" value="ECO:0007669"/>
    <property type="project" value="InterPro"/>
</dbReference>
<evidence type="ECO:0000256" key="2">
    <source>
        <dbReference type="SAM" id="MobiDB-lite"/>
    </source>
</evidence>
<dbReference type="STRING" id="106004.A0A1Y2DEJ2"/>
<feature type="region of interest" description="Disordered" evidence="2">
    <location>
        <begin position="328"/>
        <end position="353"/>
    </location>
</feature>
<comment type="caution">
    <text evidence="4">The sequence shown here is derived from an EMBL/GenBank/DDBJ whole genome shotgun (WGS) entry which is preliminary data.</text>
</comment>
<feature type="region of interest" description="Disordered" evidence="2">
    <location>
        <begin position="410"/>
        <end position="430"/>
    </location>
</feature>
<evidence type="ECO:0000313" key="5">
    <source>
        <dbReference type="Proteomes" id="UP000193467"/>
    </source>
</evidence>
<dbReference type="EMBL" id="MCGR01000081">
    <property type="protein sequence ID" value="ORY57702.1"/>
    <property type="molecule type" value="Genomic_DNA"/>
</dbReference>
<reference evidence="4 5" key="1">
    <citation type="submission" date="2016-07" db="EMBL/GenBank/DDBJ databases">
        <title>Pervasive Adenine N6-methylation of Active Genes in Fungi.</title>
        <authorList>
            <consortium name="DOE Joint Genome Institute"/>
            <person name="Mondo S.J."/>
            <person name="Dannebaum R.O."/>
            <person name="Kuo R.C."/>
            <person name="Labutti K."/>
            <person name="Haridas S."/>
            <person name="Kuo A."/>
            <person name="Salamov A."/>
            <person name="Ahrendt S.R."/>
            <person name="Lipzen A."/>
            <person name="Sullivan W."/>
            <person name="Andreopoulos W.B."/>
            <person name="Clum A."/>
            <person name="Lindquist E."/>
            <person name="Daum C."/>
            <person name="Ramamoorthy G.K."/>
            <person name="Gryganskyi A."/>
            <person name="Culley D."/>
            <person name="Magnuson J.K."/>
            <person name="James T.Y."/>
            <person name="O'Malley M.A."/>
            <person name="Stajich J.E."/>
            <person name="Spatafora J.W."/>
            <person name="Visel A."/>
            <person name="Grigoriev I.V."/>
        </authorList>
    </citation>
    <scope>NUCLEOTIDE SEQUENCE [LARGE SCALE GENOMIC DNA]</scope>
    <source>
        <strain evidence="4 5">62-1032</strain>
    </source>
</reference>
<dbReference type="Pfam" id="PF00657">
    <property type="entry name" value="Lipase_GDSL"/>
    <property type="match status" value="1"/>
</dbReference>
<evidence type="ECO:0000256" key="1">
    <source>
        <dbReference type="ARBA" id="ARBA00022801"/>
    </source>
</evidence>
<dbReference type="CDD" id="cd01846">
    <property type="entry name" value="fatty_acyltransferase_like"/>
    <property type="match status" value="1"/>
</dbReference>
<evidence type="ECO:0008006" key="6">
    <source>
        <dbReference type="Google" id="ProtNLM"/>
    </source>
</evidence>
<dbReference type="SUPFAM" id="SSF52266">
    <property type="entry name" value="SGNH hydrolase"/>
    <property type="match status" value="1"/>
</dbReference>
<accession>A0A1Y2DEJ2</accession>
<protein>
    <recommendedName>
        <fullName evidence="6">GDSL lipase/esterase</fullName>
    </recommendedName>
</protein>
<organism evidence="4 5">
    <name type="scientific">Leucosporidium creatinivorum</name>
    <dbReference type="NCBI Taxonomy" id="106004"/>
    <lineage>
        <taxon>Eukaryota</taxon>
        <taxon>Fungi</taxon>
        <taxon>Dikarya</taxon>
        <taxon>Basidiomycota</taxon>
        <taxon>Pucciniomycotina</taxon>
        <taxon>Microbotryomycetes</taxon>
        <taxon>Leucosporidiales</taxon>
        <taxon>Leucosporidium</taxon>
    </lineage>
</organism>
<dbReference type="SMR" id="A0A1Y2DEJ2"/>
<keyword evidence="1" id="KW-0378">Hydrolase</keyword>
<dbReference type="OrthoDB" id="1600564at2759"/>
<feature type="chain" id="PRO_5012011091" description="GDSL lipase/esterase" evidence="3">
    <location>
        <begin position="28"/>
        <end position="453"/>
    </location>
</feature>
<keyword evidence="3" id="KW-0732">Signal</keyword>
<dbReference type="PANTHER" id="PTHR45648">
    <property type="entry name" value="GDSL LIPASE/ACYLHYDROLASE FAMILY PROTEIN (AFU_ORTHOLOGUE AFUA_4G14700)"/>
    <property type="match status" value="1"/>
</dbReference>
<sequence>MLGRRFFRCSLVPLLAALALFGQLAQGQTGSVAASTPSITLSSMKYIFAFGDSYTANGYNPSKSLTRNLTQLGGTSANGFNWLQYLALNNPPTNNSYFDLAAFGATVNGTLVKDNNVTVPSFIDQVGVFQRYFVPAPSSVKWQSNNTLFTLWFGINDIGFSYINDYSFPEILPQIGASYNAMISILYAAGARNFLILGVPPTQRTPLIMSFGDDAVDTVSNSISLFNVMLANYATSFTSLFPGANLVLFDTQPIFNALLDEPYKYGLTDAVGTCDDYINVDLDPLVNLPSCPWPFDQYFWKNDYHPTWVVHQLLADVVAKQLTPDVSPANATSIPTTSPSVTSPATASRTSTTLTTTITTNGSTLTATLITAAPPPGQTLSSVSLTAGVTSTNIESVNSVIAGRPTTASLLTSSSSAPPSSSSPASAAGLTKGEAGGGWGWFGALLGGVAVLL</sequence>
<dbReference type="InParanoid" id="A0A1Y2DEJ2"/>
<dbReference type="InterPro" id="IPR001087">
    <property type="entry name" value="GDSL"/>
</dbReference>
<keyword evidence="5" id="KW-1185">Reference proteome</keyword>
<evidence type="ECO:0000256" key="3">
    <source>
        <dbReference type="SAM" id="SignalP"/>
    </source>
</evidence>
<evidence type="ECO:0000313" key="4">
    <source>
        <dbReference type="EMBL" id="ORY57702.1"/>
    </source>
</evidence>
<feature type="signal peptide" evidence="3">
    <location>
        <begin position="1"/>
        <end position="27"/>
    </location>
</feature>
<gene>
    <name evidence="4" type="ORF">BCR35DRAFT_283930</name>
</gene>